<reference evidence="5" key="1">
    <citation type="journal article" date="2019" name="Int. J. Syst. Evol. Microbiol.">
        <title>The Global Catalogue of Microorganisms (GCM) 10K type strain sequencing project: providing services to taxonomists for standard genome sequencing and annotation.</title>
        <authorList>
            <consortium name="The Broad Institute Genomics Platform"/>
            <consortium name="The Broad Institute Genome Sequencing Center for Infectious Disease"/>
            <person name="Wu L."/>
            <person name="Ma J."/>
        </authorList>
    </citation>
    <scope>NUCLEOTIDE SEQUENCE [LARGE SCALE GENOMIC DNA]</scope>
    <source>
        <strain evidence="5">TBRC 4489</strain>
    </source>
</reference>
<evidence type="ECO:0000256" key="3">
    <source>
        <dbReference type="SAM" id="SignalP"/>
    </source>
</evidence>
<keyword evidence="2" id="KW-0812">Transmembrane</keyword>
<keyword evidence="2" id="KW-1133">Transmembrane helix</keyword>
<feature type="region of interest" description="Disordered" evidence="1">
    <location>
        <begin position="701"/>
        <end position="721"/>
    </location>
</feature>
<keyword evidence="2" id="KW-0472">Membrane</keyword>
<evidence type="ECO:0008006" key="6">
    <source>
        <dbReference type="Google" id="ProtNLM"/>
    </source>
</evidence>
<gene>
    <name evidence="4" type="ORF">ACFOWE_02070</name>
</gene>
<evidence type="ECO:0000256" key="1">
    <source>
        <dbReference type="SAM" id="MobiDB-lite"/>
    </source>
</evidence>
<sequence length="721" mass="76266">MIRKPALLAVVLATLLSFAAVATGGTVNAATSTSRQTLQLAIESISPEVPREPTAEIKISGSMRNTGTEPLTGLRYRLLYSAQPFTRRADMAAYLAGQEGYQPTGLREEKWLQQPLGGAAATPWEFVLTPQQLGLFRFGAYPLTVEVRDASWQQVAVQRTFVTYLPPDAEAPRTRVAMVLPIIDQPHRADDGTFLDEKLPASLADGKRLGNLLKLAQETASAKGVTWMVDPALLDDVRAAGRAHRVKSGDRTVSRPADAAAARWLGDLRTALASAPVAVTPYADPDVVSLAHNGLDSAPRTGVQAAGRVGREILGRAVTTDVNWPVGGLLDHDGLDLLATAGVGTVLLSQANLPPAAPPGTAPGTAPATTPHAAATLQSVSGPVKALVADPALSDVIGADTSAPGAALLNRQRFIAETATISAEPVTSSRSVLVVPPRRWSPDPGHVAELVRTASSLPWLTPTTLDAIKPGKTDPPRVDLVYTTQHQRAELSKSYLTGVRRVSGRASLATAVTPDDDAADDSGTYNLALLRLGSTAWRGRTETAKSYVDRLRSTIDDRIGQVRIIGSEQTEQLRTLAGDDGEVPISVRNERSDPDSTVVVRVKVTSQRPGRLEIGEYDGRMVIAGGQTQTVRVPMSTTGVSGGQTTVVVQLTTDDGRAYGQRVRMTVRTTGYTGIALVIVGAALLVMLAAVTLRVLRRRGARRTAAAAPKPRESVPAGTES</sequence>
<dbReference type="EMBL" id="JBHSBM010000008">
    <property type="protein sequence ID" value="MFC4057063.1"/>
    <property type="molecule type" value="Genomic_DNA"/>
</dbReference>
<organism evidence="4 5">
    <name type="scientific">Planomonospora corallina</name>
    <dbReference type="NCBI Taxonomy" id="1806052"/>
    <lineage>
        <taxon>Bacteria</taxon>
        <taxon>Bacillati</taxon>
        <taxon>Actinomycetota</taxon>
        <taxon>Actinomycetes</taxon>
        <taxon>Streptosporangiales</taxon>
        <taxon>Streptosporangiaceae</taxon>
        <taxon>Planomonospora</taxon>
    </lineage>
</organism>
<protein>
    <recommendedName>
        <fullName evidence="6">Secreted protein</fullName>
    </recommendedName>
</protein>
<evidence type="ECO:0000313" key="4">
    <source>
        <dbReference type="EMBL" id="MFC4057063.1"/>
    </source>
</evidence>
<accession>A0ABV8HYR7</accession>
<evidence type="ECO:0000256" key="2">
    <source>
        <dbReference type="SAM" id="Phobius"/>
    </source>
</evidence>
<evidence type="ECO:0000313" key="5">
    <source>
        <dbReference type="Proteomes" id="UP001595850"/>
    </source>
</evidence>
<feature type="chain" id="PRO_5046595300" description="Secreted protein" evidence="3">
    <location>
        <begin position="23"/>
        <end position="721"/>
    </location>
</feature>
<dbReference type="Proteomes" id="UP001595850">
    <property type="component" value="Unassembled WGS sequence"/>
</dbReference>
<comment type="caution">
    <text evidence="4">The sequence shown here is derived from an EMBL/GenBank/DDBJ whole genome shotgun (WGS) entry which is preliminary data.</text>
</comment>
<keyword evidence="5" id="KW-1185">Reference proteome</keyword>
<name>A0ABV8HYR7_9ACTN</name>
<keyword evidence="3" id="KW-0732">Signal</keyword>
<feature type="transmembrane region" description="Helical" evidence="2">
    <location>
        <begin position="671"/>
        <end position="693"/>
    </location>
</feature>
<proteinExistence type="predicted"/>
<dbReference type="RefSeq" id="WP_377285022.1">
    <property type="nucleotide sequence ID" value="NZ_JBHSBM010000008.1"/>
</dbReference>
<feature type="signal peptide" evidence="3">
    <location>
        <begin position="1"/>
        <end position="22"/>
    </location>
</feature>